<sequence length="513" mass="55825">RAIMALNGVTYYKGPSDPGKRVKILMLENGMQRIGMQLDEIDKLSIIHVAGTKGKGSTCAYVEKILREHGYKTGIFSSPHLIEVRERICINGRPVDKEVFAKAFWHVYGKLNATKAEHDDKMLGYFGIALLMAFHIFIRVEKVDVAIIEVGIGGEYDATNIIREPVRGVPAVTVQQCEESVMEVILRRAKERECPLYVAPPLDISQLGEGFCLGIAGGKQVCNAALAVQLSRIWLQKKKATADASLPPNEPCGGGLTVAEIPKLDSVNLPQTFIKALAECRLPGRAQVLKKPGVTYYLDGAHTAESMEQCVQWFNEATKAEGRGIGGKVVRTLVFRLRQTKPTQAILKYLKDCGFELAAFCPHLISTTAREDFQDSLDVLQSTQKAIEVAAGQKRDWDNFNSNRPAAGDATSGSAPESGKDRPPCLSASFPSTASALWWASLKREKTAVLRDKTVDSLARADLGMGEGGAGEAKVPDVGHLQDAAHVQVLVTGSFVMVGGALTLLQPDRNIWE</sequence>
<proteinExistence type="inferred from homology"/>
<keyword evidence="15" id="KW-1185">Reference proteome</keyword>
<organism evidence="14 15">
    <name type="scientific">Batillaria attramentaria</name>
    <dbReference type="NCBI Taxonomy" id="370345"/>
    <lineage>
        <taxon>Eukaryota</taxon>
        <taxon>Metazoa</taxon>
        <taxon>Spiralia</taxon>
        <taxon>Lophotrochozoa</taxon>
        <taxon>Mollusca</taxon>
        <taxon>Gastropoda</taxon>
        <taxon>Caenogastropoda</taxon>
        <taxon>Sorbeoconcha</taxon>
        <taxon>Cerithioidea</taxon>
        <taxon>Batillariidae</taxon>
        <taxon>Batillaria</taxon>
    </lineage>
</organism>
<dbReference type="Gene3D" id="3.40.1190.10">
    <property type="entry name" value="Mur-like, catalytic domain"/>
    <property type="match status" value="1"/>
</dbReference>
<evidence type="ECO:0000256" key="11">
    <source>
        <dbReference type="ARBA" id="ARBA00030876"/>
    </source>
</evidence>
<dbReference type="GO" id="GO:0005524">
    <property type="term" value="F:ATP binding"/>
    <property type="evidence" value="ECO:0007669"/>
    <property type="project" value="UniProtKB-KW"/>
</dbReference>
<evidence type="ECO:0000256" key="8">
    <source>
        <dbReference type="ARBA" id="ARBA00022840"/>
    </source>
</evidence>
<evidence type="ECO:0000256" key="6">
    <source>
        <dbReference type="ARBA" id="ARBA00022723"/>
    </source>
</evidence>
<dbReference type="AlphaFoldDB" id="A0ABD0KJM8"/>
<dbReference type="NCBIfam" id="TIGR01499">
    <property type="entry name" value="folC"/>
    <property type="match status" value="1"/>
</dbReference>
<evidence type="ECO:0000256" key="9">
    <source>
        <dbReference type="ARBA" id="ARBA00022842"/>
    </source>
</evidence>
<comment type="catalytic activity">
    <reaction evidence="12">
        <text>(6S)-5,6,7,8-tetrahydrofolyl-(gamma-L-Glu)(n) + L-glutamate + ATP = (6S)-5,6,7,8-tetrahydrofolyl-(gamma-L-Glu)(n+1) + ADP + phosphate + H(+)</text>
        <dbReference type="Rhea" id="RHEA:10580"/>
        <dbReference type="Rhea" id="RHEA-COMP:14738"/>
        <dbReference type="Rhea" id="RHEA-COMP:14740"/>
        <dbReference type="ChEBI" id="CHEBI:15378"/>
        <dbReference type="ChEBI" id="CHEBI:29985"/>
        <dbReference type="ChEBI" id="CHEBI:30616"/>
        <dbReference type="ChEBI" id="CHEBI:43474"/>
        <dbReference type="ChEBI" id="CHEBI:141005"/>
        <dbReference type="ChEBI" id="CHEBI:456216"/>
        <dbReference type="EC" id="6.3.2.17"/>
    </reaction>
</comment>
<evidence type="ECO:0000256" key="12">
    <source>
        <dbReference type="ARBA" id="ARBA00047493"/>
    </source>
</evidence>
<dbReference type="PANTHER" id="PTHR11136:SF5">
    <property type="entry name" value="FOLYLPOLYGLUTAMATE SYNTHASE, MITOCHONDRIAL"/>
    <property type="match status" value="1"/>
</dbReference>
<dbReference type="Proteomes" id="UP001519460">
    <property type="component" value="Unassembled WGS sequence"/>
</dbReference>
<keyword evidence="9" id="KW-0460">Magnesium</keyword>
<feature type="region of interest" description="Disordered" evidence="13">
    <location>
        <begin position="397"/>
        <end position="426"/>
    </location>
</feature>
<dbReference type="InterPro" id="IPR036565">
    <property type="entry name" value="Mur-like_cat_sf"/>
</dbReference>
<gene>
    <name evidence="14" type="ORF">BaRGS_00021372</name>
</gene>
<comment type="caution">
    <text evidence="14">The sequence shown here is derived from an EMBL/GenBank/DDBJ whole genome shotgun (WGS) entry which is preliminary data.</text>
</comment>
<dbReference type="EC" id="6.3.2.17" evidence="3"/>
<evidence type="ECO:0000256" key="7">
    <source>
        <dbReference type="ARBA" id="ARBA00022741"/>
    </source>
</evidence>
<evidence type="ECO:0000313" key="14">
    <source>
        <dbReference type="EMBL" id="KAK7487410.1"/>
    </source>
</evidence>
<protein>
    <recommendedName>
        <fullName evidence="3">tetrahydrofolate synthase</fullName>
        <ecNumber evidence="3">6.3.2.17</ecNumber>
    </recommendedName>
    <alternativeName>
        <fullName evidence="11">Folylpoly-gamma-glutamate synthetase</fullName>
    </alternativeName>
    <alternativeName>
        <fullName evidence="10">Tetrahydrofolylpolyglutamate synthase</fullName>
    </alternativeName>
</protein>
<comment type="similarity">
    <text evidence="2">Belongs to the folylpolyglutamate synthase family.</text>
</comment>
<evidence type="ECO:0000313" key="15">
    <source>
        <dbReference type="Proteomes" id="UP001519460"/>
    </source>
</evidence>
<evidence type="ECO:0000256" key="10">
    <source>
        <dbReference type="ARBA" id="ARBA00030592"/>
    </source>
</evidence>
<dbReference type="SUPFAM" id="SSF53623">
    <property type="entry name" value="MurD-like peptide ligases, catalytic domain"/>
    <property type="match status" value="1"/>
</dbReference>
<accession>A0ABD0KJM8</accession>
<dbReference type="Gene3D" id="3.90.190.20">
    <property type="entry name" value="Mur ligase, C-terminal domain"/>
    <property type="match status" value="1"/>
</dbReference>
<dbReference type="PROSITE" id="PS01011">
    <property type="entry name" value="FOLYLPOLYGLU_SYNT_1"/>
    <property type="match status" value="1"/>
</dbReference>
<evidence type="ECO:0000256" key="5">
    <source>
        <dbReference type="ARBA" id="ARBA00022598"/>
    </source>
</evidence>
<reference evidence="14 15" key="1">
    <citation type="journal article" date="2023" name="Sci. Data">
        <title>Genome assembly of the Korean intertidal mud-creeper Batillaria attramentaria.</title>
        <authorList>
            <person name="Patra A.K."/>
            <person name="Ho P.T."/>
            <person name="Jun S."/>
            <person name="Lee S.J."/>
            <person name="Kim Y."/>
            <person name="Won Y.J."/>
        </authorList>
    </citation>
    <scope>NUCLEOTIDE SEQUENCE [LARGE SCALE GENOMIC DNA]</scope>
    <source>
        <strain evidence="14">Wonlab-2016</strain>
    </source>
</reference>
<evidence type="ECO:0000256" key="1">
    <source>
        <dbReference type="ARBA" id="ARBA00005150"/>
    </source>
</evidence>
<dbReference type="GO" id="GO:0004326">
    <property type="term" value="F:tetrahydrofolylpolyglutamate synthase activity"/>
    <property type="evidence" value="ECO:0007669"/>
    <property type="project" value="UniProtKB-EC"/>
</dbReference>
<keyword evidence="4" id="KW-0554">One-carbon metabolism</keyword>
<evidence type="ECO:0000256" key="3">
    <source>
        <dbReference type="ARBA" id="ARBA00013025"/>
    </source>
</evidence>
<name>A0ABD0KJM8_9CAEN</name>
<dbReference type="GO" id="GO:0006730">
    <property type="term" value="P:one-carbon metabolic process"/>
    <property type="evidence" value="ECO:0007669"/>
    <property type="project" value="UniProtKB-KW"/>
</dbReference>
<keyword evidence="6" id="KW-0479">Metal-binding</keyword>
<dbReference type="InterPro" id="IPR036615">
    <property type="entry name" value="Mur_ligase_C_dom_sf"/>
</dbReference>
<dbReference type="PROSITE" id="PS01012">
    <property type="entry name" value="FOLYLPOLYGLU_SYNT_2"/>
    <property type="match status" value="1"/>
</dbReference>
<keyword evidence="7" id="KW-0547">Nucleotide-binding</keyword>
<feature type="non-terminal residue" evidence="14">
    <location>
        <position position="1"/>
    </location>
</feature>
<dbReference type="InterPro" id="IPR001645">
    <property type="entry name" value="Folylpolyglutamate_synth"/>
</dbReference>
<evidence type="ECO:0000256" key="4">
    <source>
        <dbReference type="ARBA" id="ARBA00022563"/>
    </source>
</evidence>
<evidence type="ECO:0000256" key="13">
    <source>
        <dbReference type="SAM" id="MobiDB-lite"/>
    </source>
</evidence>
<dbReference type="SUPFAM" id="SSF53244">
    <property type="entry name" value="MurD-like peptide ligases, peptide-binding domain"/>
    <property type="match status" value="1"/>
</dbReference>
<dbReference type="PANTHER" id="PTHR11136">
    <property type="entry name" value="FOLYLPOLYGLUTAMATE SYNTHASE-RELATED"/>
    <property type="match status" value="1"/>
</dbReference>
<comment type="pathway">
    <text evidence="1">Cofactor biosynthesis; tetrahydrofolylpolyglutamate biosynthesis.</text>
</comment>
<keyword evidence="8" id="KW-0067">ATP-binding</keyword>
<evidence type="ECO:0000256" key="2">
    <source>
        <dbReference type="ARBA" id="ARBA00008276"/>
    </source>
</evidence>
<dbReference type="EMBL" id="JACVVK020000165">
    <property type="protein sequence ID" value="KAK7487410.1"/>
    <property type="molecule type" value="Genomic_DNA"/>
</dbReference>
<keyword evidence="5" id="KW-0436">Ligase</keyword>
<dbReference type="GO" id="GO:0046872">
    <property type="term" value="F:metal ion binding"/>
    <property type="evidence" value="ECO:0007669"/>
    <property type="project" value="UniProtKB-KW"/>
</dbReference>
<dbReference type="InterPro" id="IPR018109">
    <property type="entry name" value="Folylpolyglutamate_synth_CS"/>
</dbReference>